<dbReference type="InterPro" id="IPR027474">
    <property type="entry name" value="L-asparaginase_N"/>
</dbReference>
<dbReference type="InterPro" id="IPR037152">
    <property type="entry name" value="L-asparaginase_N_sf"/>
</dbReference>
<dbReference type="PIRSF" id="PIRSF500176">
    <property type="entry name" value="L_ASNase"/>
    <property type="match status" value="1"/>
</dbReference>
<dbReference type="SMART" id="SM00870">
    <property type="entry name" value="Asparaginase"/>
    <property type="match status" value="1"/>
</dbReference>
<comment type="caution">
    <text evidence="3">The sequence shown here is derived from an EMBL/GenBank/DDBJ whole genome shotgun (WGS) entry which is preliminary data.</text>
</comment>
<dbReference type="STRING" id="1798692.A3G00_02880"/>
<dbReference type="PANTHER" id="PTHR11707:SF28">
    <property type="entry name" value="60 KDA LYSOPHOSPHOLIPASE"/>
    <property type="match status" value="1"/>
</dbReference>
<dbReference type="SUPFAM" id="SSF53774">
    <property type="entry name" value="Glutaminase/Asparaginase"/>
    <property type="match status" value="1"/>
</dbReference>
<dbReference type="Pfam" id="PF17763">
    <property type="entry name" value="Asparaginase_C"/>
    <property type="match status" value="1"/>
</dbReference>
<dbReference type="Pfam" id="PF00710">
    <property type="entry name" value="Asparaginase"/>
    <property type="match status" value="1"/>
</dbReference>
<dbReference type="Gene3D" id="3.40.50.1170">
    <property type="entry name" value="L-asparaginase, N-terminal domain"/>
    <property type="match status" value="1"/>
</dbReference>
<dbReference type="InterPro" id="IPR040919">
    <property type="entry name" value="Asparaginase_C"/>
</dbReference>
<feature type="domain" description="L-asparaginase N-terminal" evidence="1">
    <location>
        <begin position="3"/>
        <end position="120"/>
    </location>
</feature>
<dbReference type="InterPro" id="IPR027473">
    <property type="entry name" value="L-asparaginase_C"/>
</dbReference>
<dbReference type="PANTHER" id="PTHR11707">
    <property type="entry name" value="L-ASPARAGINASE"/>
    <property type="match status" value="1"/>
</dbReference>
<dbReference type="PIRSF" id="PIRSF001220">
    <property type="entry name" value="L-ASNase_gatD"/>
    <property type="match status" value="1"/>
</dbReference>
<gene>
    <name evidence="3" type="ORF">A3G00_02880</name>
</gene>
<evidence type="ECO:0000259" key="1">
    <source>
        <dbReference type="Pfam" id="PF00710"/>
    </source>
</evidence>
<evidence type="ECO:0000313" key="3">
    <source>
        <dbReference type="EMBL" id="OGH74233.1"/>
    </source>
</evidence>
<dbReference type="PROSITE" id="PS51732">
    <property type="entry name" value="ASN_GLN_ASE_3"/>
    <property type="match status" value="1"/>
</dbReference>
<evidence type="ECO:0000259" key="2">
    <source>
        <dbReference type="Pfam" id="PF17763"/>
    </source>
</evidence>
<accession>A0A1F6MS27</accession>
<proteinExistence type="predicted"/>
<reference evidence="3 4" key="1">
    <citation type="journal article" date="2016" name="Nat. Commun.">
        <title>Thousands of microbial genomes shed light on interconnected biogeochemical processes in an aquifer system.</title>
        <authorList>
            <person name="Anantharaman K."/>
            <person name="Brown C.T."/>
            <person name="Hug L.A."/>
            <person name="Sharon I."/>
            <person name="Castelle C.J."/>
            <person name="Probst A.J."/>
            <person name="Thomas B.C."/>
            <person name="Singh A."/>
            <person name="Wilkins M.J."/>
            <person name="Karaoz U."/>
            <person name="Brodie E.L."/>
            <person name="Williams K.H."/>
            <person name="Hubbard S.S."/>
            <person name="Banfield J.F."/>
        </authorList>
    </citation>
    <scope>NUCLEOTIDE SEQUENCE [LARGE SCALE GENOMIC DNA]</scope>
</reference>
<name>A0A1F6MS27_9BACT</name>
<organism evidence="3 4">
    <name type="scientific">Candidatus Magasanikbacteria bacterium RIFCSPLOWO2_12_FULL_43_12</name>
    <dbReference type="NCBI Taxonomy" id="1798692"/>
    <lineage>
        <taxon>Bacteria</taxon>
        <taxon>Candidatus Magasanikiibacteriota</taxon>
    </lineage>
</organism>
<feature type="domain" description="Asparaginase/glutaminase C-terminal" evidence="2">
    <location>
        <begin position="139"/>
        <end position="250"/>
    </location>
</feature>
<evidence type="ECO:0008006" key="5">
    <source>
        <dbReference type="Google" id="ProtNLM"/>
    </source>
</evidence>
<dbReference type="InterPro" id="IPR036152">
    <property type="entry name" value="Asp/glu_Ase-like_sf"/>
</dbReference>
<sequence length="262" mass="28992">MDLIDKNYSNYDGFLVTCGTNTMAYVSSALSFALGDIGKPVVFTGAQIPAEVINTDAHNNFVNALRVAIMDIAGVFVVFGSKIILGCRAKKVNESALEAFDVFNDTPFGEIMIKIRINRKNYNHRCNKKLVVKNGFDDNIACFTLIPGLKPECLIKLIDHNVKGLILRAFGSGDVPYDLFPALKYARKKKVPVLITTQCPRGATVMGINEPGRKALEFGVIQVFDMSMEAMSTKLMWALAHKVPYSKMKKFIQTNLVGEIKD</sequence>
<dbReference type="InterPro" id="IPR006034">
    <property type="entry name" value="Asparaginase/glutaminase-like"/>
</dbReference>
<evidence type="ECO:0000313" key="4">
    <source>
        <dbReference type="Proteomes" id="UP000178347"/>
    </source>
</evidence>
<protein>
    <recommendedName>
        <fullName evidence="5">Asparaginase</fullName>
    </recommendedName>
</protein>
<dbReference type="PRINTS" id="PR00139">
    <property type="entry name" value="ASNGLNASE"/>
</dbReference>
<dbReference type="AlphaFoldDB" id="A0A1F6MS27"/>
<dbReference type="GO" id="GO:0004067">
    <property type="term" value="F:asparaginase activity"/>
    <property type="evidence" value="ECO:0007669"/>
    <property type="project" value="UniProtKB-UniRule"/>
</dbReference>
<dbReference type="Proteomes" id="UP000178347">
    <property type="component" value="Unassembled WGS sequence"/>
</dbReference>
<dbReference type="EMBL" id="MFQN01000022">
    <property type="protein sequence ID" value="OGH74233.1"/>
    <property type="molecule type" value="Genomic_DNA"/>
</dbReference>
<dbReference type="Gene3D" id="3.40.50.40">
    <property type="match status" value="1"/>
</dbReference>